<dbReference type="PANTHER" id="PTHR31901">
    <property type="entry name" value="GH3 DOMAIN-CONTAINING PROTEIN"/>
    <property type="match status" value="1"/>
</dbReference>
<dbReference type="PANTHER" id="PTHR31901:SF96">
    <property type="entry name" value="INDOLE-3-ACETIC ACID-AMIDO SYNTHETASE GH3.1-RELATED"/>
    <property type="match status" value="1"/>
</dbReference>
<dbReference type="Pfam" id="PF03321">
    <property type="entry name" value="GH3"/>
    <property type="match status" value="1"/>
</dbReference>
<gene>
    <name evidence="5" type="ORF">MUK42_31719</name>
</gene>
<dbReference type="Pfam" id="PF23571">
    <property type="entry name" value="GH3_M"/>
    <property type="match status" value="1"/>
</dbReference>
<dbReference type="InterPro" id="IPR055377">
    <property type="entry name" value="GH3_M"/>
</dbReference>
<name>A0A9E7JWT5_9LILI</name>
<reference evidence="5" key="1">
    <citation type="submission" date="2022-05" db="EMBL/GenBank/DDBJ databases">
        <title>The Musa troglodytarum L. genome provides insights into the mechanism of non-climacteric behaviour and enrichment of carotenoids.</title>
        <authorList>
            <person name="Wang J."/>
        </authorList>
    </citation>
    <scope>NUCLEOTIDE SEQUENCE</scope>
    <source>
        <tissue evidence="5">Leaf</tissue>
    </source>
</reference>
<keyword evidence="2" id="KW-0436">Ligase</keyword>
<evidence type="ECO:0000256" key="2">
    <source>
        <dbReference type="ARBA" id="ARBA00022598"/>
    </source>
</evidence>
<keyword evidence="6" id="KW-1185">Reference proteome</keyword>
<evidence type="ECO:0000259" key="3">
    <source>
        <dbReference type="Pfam" id="PF23571"/>
    </source>
</evidence>
<dbReference type="GO" id="GO:0005737">
    <property type="term" value="C:cytoplasm"/>
    <property type="evidence" value="ECO:0007669"/>
    <property type="project" value="TreeGrafter"/>
</dbReference>
<dbReference type="Pfam" id="PF23572">
    <property type="entry name" value="GH3_C"/>
    <property type="match status" value="1"/>
</dbReference>
<comment type="similarity">
    <text evidence="1">Belongs to the IAA-amido conjugating enzyme family.</text>
</comment>
<evidence type="ECO:0000259" key="4">
    <source>
        <dbReference type="Pfam" id="PF23572"/>
    </source>
</evidence>
<dbReference type="EMBL" id="CP097506">
    <property type="protein sequence ID" value="URD95236.1"/>
    <property type="molecule type" value="Genomic_DNA"/>
</dbReference>
<feature type="domain" description="GH3 middle" evidence="3">
    <location>
        <begin position="472"/>
        <end position="552"/>
    </location>
</feature>
<dbReference type="InterPro" id="IPR055378">
    <property type="entry name" value="GH3_C"/>
</dbReference>
<dbReference type="OrthoDB" id="10004661at2759"/>
<dbReference type="InterPro" id="IPR004993">
    <property type="entry name" value="GH3"/>
</dbReference>
<feature type="domain" description="GH3 C-terminal" evidence="4">
    <location>
        <begin position="568"/>
        <end position="694"/>
    </location>
</feature>
<proteinExistence type="inferred from homology"/>
<evidence type="ECO:0000313" key="5">
    <source>
        <dbReference type="EMBL" id="URD95236.1"/>
    </source>
</evidence>
<dbReference type="Proteomes" id="UP001055439">
    <property type="component" value="Chromosome 4"/>
</dbReference>
<organism evidence="5 6">
    <name type="scientific">Musa troglodytarum</name>
    <name type="common">fe'i banana</name>
    <dbReference type="NCBI Taxonomy" id="320322"/>
    <lineage>
        <taxon>Eukaryota</taxon>
        <taxon>Viridiplantae</taxon>
        <taxon>Streptophyta</taxon>
        <taxon>Embryophyta</taxon>
        <taxon>Tracheophyta</taxon>
        <taxon>Spermatophyta</taxon>
        <taxon>Magnoliopsida</taxon>
        <taxon>Liliopsida</taxon>
        <taxon>Zingiberales</taxon>
        <taxon>Musaceae</taxon>
        <taxon>Musa</taxon>
    </lineage>
</organism>
<evidence type="ECO:0000313" key="6">
    <source>
        <dbReference type="Proteomes" id="UP001055439"/>
    </source>
</evidence>
<dbReference type="GO" id="GO:0016881">
    <property type="term" value="F:acid-amino acid ligase activity"/>
    <property type="evidence" value="ECO:0007669"/>
    <property type="project" value="TreeGrafter"/>
</dbReference>
<sequence>MLPHKAPALGCPARRRGVTVASASLGLLGSPRVRGDRRCRAGARPTGARVSGDVRIPTRPRGLRCRAMDLHALTRLVRPFRFLILLLCCLIIHHSCFQIHPQCWKRRVKMAVETVVPAKANPAKLGPAANEKDAEKLRFIEEMTTNADAVQEKVLAEILARNAETEYLRRYGLGGVTDRATFKAKVPVVTYEDLQSEIQRIANGDRSAILSAHPISEFLTSSGTSAGERKLMPTIKEELDRRQLLYSLLMPVMNLYVPGLDKGKGLYFLFVKSETKTPGGLKARPVLTSYYKSEHFKSRPYDPYNVYTSPTAAILCADAFQSMYAQMLCGLLQRHDVLRVGAVFASGLLRAIRFLQLHWQELSQDIAAGALTVKITDPSVRAVVSELLKPDPELARLIAVECSKGDWAGIITRIWPNTKYLDVIVTGAMAQYIPTLEYYSEGLPMACTMYASSECYFGLNLKPMCDPSEVSYTIMPNMAYFEFLPHGDCGDGQSHRPGRDKAQLVDLADVEVGKEYELVITTYAGLNRYRVGDILRVSGFYNAAPQFRFVRRKNVLLSIESDKTDESELQKAVETASALLRPYAANVVEYTSHADTKAIPGHYVIYWELLAKDKSASAAEAVGALARDEVMERCCLAMEEALNSVYRQSRVADGSIGPLEIRVVRGGTFEELMDYAISRGASINQYKVPRCVSFPPILELLDSRVVSAHFSPALPRWSPHRSGN</sequence>
<dbReference type="AlphaFoldDB" id="A0A9E7JWT5"/>
<accession>A0A9E7JWT5</accession>
<protein>
    <submittedName>
        <fullName evidence="5">Indole-3-acetic acid-amido synthetase</fullName>
    </submittedName>
</protein>
<evidence type="ECO:0000256" key="1">
    <source>
        <dbReference type="ARBA" id="ARBA00008068"/>
    </source>
</evidence>